<dbReference type="GO" id="GO:0090614">
    <property type="term" value="F:5'-methylthioadenosine deaminase activity"/>
    <property type="evidence" value="ECO:0007669"/>
    <property type="project" value="UniProtKB-EC"/>
</dbReference>
<name>A0A7G9YVK4_9EURY</name>
<gene>
    <name evidence="4 6" type="primary">dadD</name>
    <name evidence="6" type="ORF">HGMICNAC_00040</name>
</gene>
<feature type="binding site" evidence="4">
    <location>
        <position position="84"/>
    </location>
    <ligand>
        <name>substrate</name>
    </ligand>
</feature>
<comment type="catalytic activity">
    <reaction evidence="4">
        <text>adenosine + H2O + H(+) = inosine + NH4(+)</text>
        <dbReference type="Rhea" id="RHEA:24408"/>
        <dbReference type="ChEBI" id="CHEBI:15377"/>
        <dbReference type="ChEBI" id="CHEBI:15378"/>
        <dbReference type="ChEBI" id="CHEBI:16335"/>
        <dbReference type="ChEBI" id="CHEBI:17596"/>
        <dbReference type="ChEBI" id="CHEBI:28938"/>
        <dbReference type="EC" id="3.5.4.4"/>
    </reaction>
</comment>
<feature type="binding site" evidence="4">
    <location>
        <position position="292"/>
    </location>
    <ligand>
        <name>Zn(2+)</name>
        <dbReference type="ChEBI" id="CHEBI:29105"/>
    </ligand>
</feature>
<dbReference type="GO" id="GO:0046872">
    <property type="term" value="F:metal ion binding"/>
    <property type="evidence" value="ECO:0007669"/>
    <property type="project" value="UniProtKB-KW"/>
</dbReference>
<feature type="binding site" evidence="4">
    <location>
        <position position="57"/>
    </location>
    <ligand>
        <name>Zn(2+)</name>
        <dbReference type="ChEBI" id="CHEBI:29105"/>
    </ligand>
</feature>
<dbReference type="InterPro" id="IPR050287">
    <property type="entry name" value="MTA/SAH_deaminase"/>
</dbReference>
<dbReference type="EC" id="3.5.4.28" evidence="4"/>
<protein>
    <recommendedName>
        <fullName evidence="4">5'-deoxyadenosine deaminase</fullName>
        <shortName evidence="4">5'-dA deaminase</shortName>
        <ecNumber evidence="4">3.5.4.41</ecNumber>
    </recommendedName>
    <alternativeName>
        <fullName evidence="4">5'-methylthioadenosine deaminase</fullName>
        <shortName evidence="4">MTA deaminase</shortName>
        <ecNumber evidence="4">3.5.4.31</ecNumber>
    </alternativeName>
    <alternativeName>
        <fullName evidence="4">Adenosine deaminase</fullName>
        <ecNumber evidence="4">3.5.4.4</ecNumber>
    </alternativeName>
    <alternativeName>
        <fullName evidence="4">S-adenosylhomocysteine deaminase</fullName>
        <shortName evidence="4">SAH deaminase</shortName>
        <ecNumber evidence="4">3.5.4.28</ecNumber>
    </alternativeName>
</protein>
<dbReference type="SUPFAM" id="SSF51556">
    <property type="entry name" value="Metallo-dependent hydrolases"/>
    <property type="match status" value="1"/>
</dbReference>
<dbReference type="GO" id="GO:0004000">
    <property type="term" value="F:adenosine deaminase activity"/>
    <property type="evidence" value="ECO:0007669"/>
    <property type="project" value="UniProtKB-UniRule"/>
</dbReference>
<dbReference type="UniPathway" id="UPA00315"/>
<evidence type="ECO:0000256" key="2">
    <source>
        <dbReference type="ARBA" id="ARBA00022801"/>
    </source>
</evidence>
<evidence type="ECO:0000256" key="3">
    <source>
        <dbReference type="ARBA" id="ARBA00022833"/>
    </source>
</evidence>
<dbReference type="GO" id="GO:0006556">
    <property type="term" value="P:S-adenosylmethionine biosynthetic process"/>
    <property type="evidence" value="ECO:0007669"/>
    <property type="project" value="UniProtKB-UniRule"/>
</dbReference>
<keyword evidence="1 4" id="KW-0479">Metal-binding</keyword>
<dbReference type="GO" id="GO:0050270">
    <property type="term" value="F:S-adenosylhomocysteine deaminase activity"/>
    <property type="evidence" value="ECO:0007669"/>
    <property type="project" value="UniProtKB-EC"/>
</dbReference>
<comment type="catalytic activity">
    <reaction evidence="4">
        <text>S-methyl-5'-thioadenosine + H2O + H(+) = S-methyl-5'-thioinosine + NH4(+)</text>
        <dbReference type="Rhea" id="RHEA:25025"/>
        <dbReference type="ChEBI" id="CHEBI:15377"/>
        <dbReference type="ChEBI" id="CHEBI:15378"/>
        <dbReference type="ChEBI" id="CHEBI:17509"/>
        <dbReference type="ChEBI" id="CHEBI:28938"/>
        <dbReference type="ChEBI" id="CHEBI:48595"/>
        <dbReference type="EC" id="3.5.4.31"/>
    </reaction>
</comment>
<dbReference type="FunFam" id="3.20.20.140:FF:000014">
    <property type="entry name" value="5-methylthioadenosine/S-adenosylhomocysteine deaminase"/>
    <property type="match status" value="1"/>
</dbReference>
<comment type="miscellaneous">
    <text evidence="4">SAH is a product of SAM methyltransferases and is known to be a feedback inhibitor of these enzymes. As a result of this inhibition, organisms have evolved efficient enzymes to metabolize SAH via different pathways. The pathway found in methanogens differs from the canonical pathway, it uses the deamination of S-adenosyl-L-homocysteine to form S-inosyl-L-homocysteine for the regeneration of SAM from S-adenosyl-L-homocysteine. 5'-deoxyadenosine is a radical SAM enzyme reaction product which strongly inhibits radical SAM enzymes. A pathway for removing this product must be present in methanogens where the MTA/SAH nucleosidase which normally metabolizes this compound is absent.</text>
</comment>
<dbReference type="EC" id="3.5.4.4" evidence="4"/>
<comment type="catalytic activity">
    <reaction evidence="4">
        <text>5'-deoxyadenosine + H2O + H(+) = 5'-deoxyinosine + NH4(+)</text>
        <dbReference type="Rhea" id="RHEA:42892"/>
        <dbReference type="ChEBI" id="CHEBI:15377"/>
        <dbReference type="ChEBI" id="CHEBI:15378"/>
        <dbReference type="ChEBI" id="CHEBI:17319"/>
        <dbReference type="ChEBI" id="CHEBI:28938"/>
        <dbReference type="ChEBI" id="CHEBI:82775"/>
        <dbReference type="EC" id="3.5.4.41"/>
    </reaction>
</comment>
<dbReference type="EMBL" id="MT631499">
    <property type="protein sequence ID" value="QNO52038.1"/>
    <property type="molecule type" value="Genomic_DNA"/>
</dbReference>
<evidence type="ECO:0000256" key="1">
    <source>
        <dbReference type="ARBA" id="ARBA00022723"/>
    </source>
</evidence>
<proteinExistence type="inferred from homology"/>
<feature type="domain" description="Amidohydrolase-related" evidence="5">
    <location>
        <begin position="47"/>
        <end position="393"/>
    </location>
</feature>
<accession>A0A7G9YVK4</accession>
<evidence type="ECO:0000259" key="5">
    <source>
        <dbReference type="Pfam" id="PF01979"/>
    </source>
</evidence>
<feature type="binding site" evidence="4">
    <location>
        <position position="292"/>
    </location>
    <ligand>
        <name>substrate</name>
    </ligand>
</feature>
<comment type="subunit">
    <text evidence="4">Homotetramer.</text>
</comment>
<dbReference type="HAMAP" id="MF_01281">
    <property type="entry name" value="MTA_SAH_deamin"/>
    <property type="match status" value="1"/>
</dbReference>
<organism evidence="6">
    <name type="scientific">Candidatus Methanophagaceae archaeon ANME-1 ERB6</name>
    <dbReference type="NCBI Taxonomy" id="2759912"/>
    <lineage>
        <taxon>Archaea</taxon>
        <taxon>Methanobacteriati</taxon>
        <taxon>Methanobacteriota</taxon>
        <taxon>Stenosarchaea group</taxon>
        <taxon>Methanomicrobia</taxon>
        <taxon>Candidatus Methanophagales</taxon>
        <taxon>Candidatus Methanophagaceae</taxon>
    </lineage>
</organism>
<comment type="caution">
    <text evidence="4">Lacks conserved residue(s) required for the propagation of feature annotation.</text>
</comment>
<dbReference type="SUPFAM" id="SSF51338">
    <property type="entry name" value="Composite domain of metallo-dependent hydrolases"/>
    <property type="match status" value="1"/>
</dbReference>
<dbReference type="EC" id="3.5.4.31" evidence="4"/>
<dbReference type="PANTHER" id="PTHR43794">
    <property type="entry name" value="AMINOHYDROLASE SSNA-RELATED"/>
    <property type="match status" value="1"/>
</dbReference>
<comment type="cofactor">
    <cofactor evidence="4">
        <name>Zn(2+)</name>
        <dbReference type="ChEBI" id="CHEBI:29105"/>
    </cofactor>
    <text evidence="4">Binds 1 zinc ion per subunit.</text>
</comment>
<comment type="function">
    <text evidence="4">Catalyzes the deamination of three SAM-derived enzymatic products, namely 5'-deoxyadenosine, S-adenosyl-L-homocysteine, and 5'-methylthioadenosine, to produce the inosine analogs. Can also deaminate adenosine. The preferred substrate for this enzyme is 5'-deoxyadenosine, but all these substrates are efficiently deaminated. Likely functions in a S-adenosyl-L-methionine (SAM) recycling pathway from S-adenosyl-L-homocysteine (SAH) produced from SAM-dependent methylation reactions. May also be involved in the recycling of 5'-deoxyadenosine, whereupon the 5'-deoxyribose moiety of 5'-deoxyinosine is further metabolized to deoxyhexoses used for the biosynthesis of aromatic amino acids in methanogens.</text>
</comment>
<dbReference type="InterPro" id="IPR011059">
    <property type="entry name" value="Metal-dep_hydrolase_composite"/>
</dbReference>
<dbReference type="InterPro" id="IPR023512">
    <property type="entry name" value="Deaminase_MtaD/DadD"/>
</dbReference>
<feature type="binding site" evidence="4">
    <location>
        <position position="202"/>
    </location>
    <ligand>
        <name>Zn(2+)</name>
        <dbReference type="ChEBI" id="CHEBI:29105"/>
    </ligand>
</feature>
<dbReference type="GO" id="GO:0090613">
    <property type="term" value="F:5'-deoxyadenosine deaminase activity"/>
    <property type="evidence" value="ECO:0007669"/>
    <property type="project" value="UniProtKB-UniRule"/>
</dbReference>
<evidence type="ECO:0000313" key="6">
    <source>
        <dbReference type="EMBL" id="QNO52038.1"/>
    </source>
</evidence>
<feature type="binding site" evidence="4">
    <location>
        <position position="175"/>
    </location>
    <ligand>
        <name>substrate</name>
    </ligand>
</feature>
<dbReference type="InterPro" id="IPR032466">
    <property type="entry name" value="Metal_Hydrolase"/>
</dbReference>
<reference evidence="6" key="1">
    <citation type="submission" date="2020-06" db="EMBL/GenBank/DDBJ databases">
        <title>Unique genomic features of the anaerobic methanotrophic archaea.</title>
        <authorList>
            <person name="Chadwick G.L."/>
            <person name="Skennerton C.T."/>
            <person name="Laso-Perez R."/>
            <person name="Leu A.O."/>
            <person name="Speth D.R."/>
            <person name="Yu H."/>
            <person name="Morgan-Lang C."/>
            <person name="Hatzenpichler R."/>
            <person name="Goudeau D."/>
            <person name="Malmstrom R."/>
            <person name="Brazelton W.J."/>
            <person name="Woyke T."/>
            <person name="Hallam S.J."/>
            <person name="Tyson G.W."/>
            <person name="Wegener G."/>
            <person name="Boetius A."/>
            <person name="Orphan V."/>
        </authorList>
    </citation>
    <scope>NUCLEOTIDE SEQUENCE</scope>
</reference>
<comment type="pathway">
    <text evidence="4">Amino-acid biosynthesis; S-adenosyl-L-methionine biosynthesis.</text>
</comment>
<dbReference type="Gene3D" id="2.30.40.10">
    <property type="entry name" value="Urease, subunit C, domain 1"/>
    <property type="match status" value="1"/>
</dbReference>
<sequence length="420" mass="46830">MSILIKNVLVEGKERNIYIEGNLIEAISEAGNGKEAEFVIEGKGKAAIPGLFNAHTHAAMTLLRGYADDMPLQEWLSTKIWPTEAKLTEDDVYWGTKLACLEMIKSGTIFFNDMYWHWRGSARAVSETGIRAALSAVFIDGFDDDVAKEQRKRNEGLYAESKKLPERIIFALGPHAIYTVSEQSLCWVRDFADKHDLLIHIHLSETEEGVEDCIKRYAMRPVEFLDSIDFLSPRTIACHCVHQSKKEMELLKKNDVKIVHNPVSNMKLSAGRIPYEELKKTGLYANIALGTDGCASNNNLDMFEEMKIASLLQKAFGSPTSMPAEEAFELATRNAAKMFRLNSGVLEAGKLADVVLLDLKHAELTPNHNLTSNIVYSANGSCVDTVICDGKILMAGRKVEGEEEIRDRAKEVAYELVKQG</sequence>
<dbReference type="Gene3D" id="3.20.20.140">
    <property type="entry name" value="Metal-dependent hydrolases"/>
    <property type="match status" value="1"/>
</dbReference>
<dbReference type="EC" id="3.5.4.41" evidence="4"/>
<dbReference type="PANTHER" id="PTHR43794:SF11">
    <property type="entry name" value="AMIDOHYDROLASE-RELATED DOMAIN-CONTAINING PROTEIN"/>
    <property type="match status" value="1"/>
</dbReference>
<feature type="binding site" evidence="4">
    <location>
        <position position="55"/>
    </location>
    <ligand>
        <name>Zn(2+)</name>
        <dbReference type="ChEBI" id="CHEBI:29105"/>
    </ligand>
</feature>
<dbReference type="AlphaFoldDB" id="A0A7G9YVK4"/>
<keyword evidence="3 4" id="KW-0862">Zinc</keyword>
<keyword evidence="2 4" id="KW-0378">Hydrolase</keyword>
<dbReference type="InterPro" id="IPR006680">
    <property type="entry name" value="Amidohydro-rel"/>
</dbReference>
<comment type="similarity">
    <text evidence="4">Belongs to the metallo-dependent hydrolases superfamily. MTA/SAH deaminase family.</text>
</comment>
<feature type="binding site" evidence="4">
    <location>
        <position position="205"/>
    </location>
    <ligand>
        <name>substrate</name>
    </ligand>
</feature>
<comment type="catalytic activity">
    <reaction evidence="4">
        <text>S-adenosyl-L-homocysteine + H2O + H(+) = S-inosyl-L-homocysteine + NH4(+)</text>
        <dbReference type="Rhea" id="RHEA:20716"/>
        <dbReference type="ChEBI" id="CHEBI:15377"/>
        <dbReference type="ChEBI" id="CHEBI:15378"/>
        <dbReference type="ChEBI" id="CHEBI:28938"/>
        <dbReference type="ChEBI" id="CHEBI:57856"/>
        <dbReference type="ChEBI" id="CHEBI:57985"/>
        <dbReference type="EC" id="3.5.4.28"/>
    </reaction>
</comment>
<evidence type="ECO:0000256" key="4">
    <source>
        <dbReference type="HAMAP-Rule" id="MF_01281"/>
    </source>
</evidence>
<dbReference type="Pfam" id="PF01979">
    <property type="entry name" value="Amidohydro_1"/>
    <property type="match status" value="1"/>
</dbReference>
<dbReference type="CDD" id="cd01298">
    <property type="entry name" value="ATZ_TRZ_like"/>
    <property type="match status" value="1"/>
</dbReference>